<dbReference type="InterPro" id="IPR048254">
    <property type="entry name" value="CDP_ALCOHOL_P_TRANSF_CS"/>
</dbReference>
<dbReference type="AlphaFoldDB" id="A0A1R0XN22"/>
<evidence type="ECO:0000313" key="8">
    <source>
        <dbReference type="EMBL" id="OMD36347.1"/>
    </source>
</evidence>
<dbReference type="UniPathway" id="UPA00084">
    <property type="reaction ID" value="UER00503"/>
</dbReference>
<evidence type="ECO:0000256" key="6">
    <source>
        <dbReference type="RuleBase" id="RU003750"/>
    </source>
</evidence>
<dbReference type="GO" id="GO:0016020">
    <property type="term" value="C:membrane"/>
    <property type="evidence" value="ECO:0007669"/>
    <property type="project" value="InterPro"/>
</dbReference>
<feature type="transmembrane region" description="Helical" evidence="7">
    <location>
        <begin position="125"/>
        <end position="142"/>
    </location>
</feature>
<reference evidence="8 9" key="1">
    <citation type="submission" date="2016-10" db="EMBL/GenBank/DDBJ databases">
        <title>Paenibacillus species isolates.</title>
        <authorList>
            <person name="Beno S.M."/>
        </authorList>
    </citation>
    <scope>NUCLEOTIDE SEQUENCE [LARGE SCALE GENOMIC DNA]</scope>
    <source>
        <strain evidence="8 9">FSL H7-0710</strain>
    </source>
</reference>
<name>A0A1R0XN22_9BACL</name>
<dbReference type="PROSITE" id="PS00379">
    <property type="entry name" value="CDP_ALCOHOL_P_TRANSF"/>
    <property type="match status" value="1"/>
</dbReference>
<evidence type="ECO:0000256" key="1">
    <source>
        <dbReference type="ARBA" id="ARBA00003973"/>
    </source>
</evidence>
<comment type="caution">
    <text evidence="8">The sequence shown here is derived from an EMBL/GenBank/DDBJ whole genome shotgun (WGS) entry which is preliminary data.</text>
</comment>
<evidence type="ECO:0000256" key="5">
    <source>
        <dbReference type="ARBA" id="ARBA00033018"/>
    </source>
</evidence>
<protein>
    <recommendedName>
        <fullName evidence="5">Phosphatidylglycerophosphate synthase</fullName>
    </recommendedName>
</protein>
<keyword evidence="7" id="KW-1133">Transmembrane helix</keyword>
<dbReference type="InterPro" id="IPR004570">
    <property type="entry name" value="Phosphatidylglycerol_P_synth"/>
</dbReference>
<keyword evidence="7" id="KW-0812">Transmembrane</keyword>
<evidence type="ECO:0000256" key="3">
    <source>
        <dbReference type="ARBA" id="ARBA00010441"/>
    </source>
</evidence>
<dbReference type="InterPro" id="IPR043130">
    <property type="entry name" value="CDP-OH_PTrfase_TM_dom"/>
</dbReference>
<keyword evidence="7" id="KW-0472">Membrane</keyword>
<dbReference type="GO" id="GO:0008444">
    <property type="term" value="F:CDP-diacylglycerol-glycerol-3-phosphate 3-phosphatidyltransferase activity"/>
    <property type="evidence" value="ECO:0007669"/>
    <property type="project" value="InterPro"/>
</dbReference>
<evidence type="ECO:0000313" key="9">
    <source>
        <dbReference type="Proteomes" id="UP000187439"/>
    </source>
</evidence>
<dbReference type="InterPro" id="IPR000462">
    <property type="entry name" value="CDP-OH_P_trans"/>
</dbReference>
<dbReference type="EMBL" id="MPTC01000031">
    <property type="protein sequence ID" value="OMD36347.1"/>
    <property type="molecule type" value="Genomic_DNA"/>
</dbReference>
<dbReference type="PIRSF" id="PIRSF000847">
    <property type="entry name" value="Phos_ph_gly_syn"/>
    <property type="match status" value="1"/>
</dbReference>
<comment type="function">
    <text evidence="1">This protein catalyzes the committed step to the synthesis of the acidic phospholipids.</text>
</comment>
<dbReference type="Gene3D" id="1.20.120.1760">
    <property type="match status" value="1"/>
</dbReference>
<comment type="similarity">
    <text evidence="3 6">Belongs to the CDP-alcohol phosphatidyltransferase class-I family.</text>
</comment>
<proteinExistence type="inferred from homology"/>
<accession>A0A1R0XN22</accession>
<evidence type="ECO:0000256" key="2">
    <source>
        <dbReference type="ARBA" id="ARBA00005189"/>
    </source>
</evidence>
<feature type="transmembrane region" description="Helical" evidence="7">
    <location>
        <begin position="148"/>
        <end position="169"/>
    </location>
</feature>
<dbReference type="Pfam" id="PF01066">
    <property type="entry name" value="CDP-OH_P_transf"/>
    <property type="match status" value="1"/>
</dbReference>
<gene>
    <name evidence="8" type="ORF">BSK52_24845</name>
</gene>
<sequence length="185" mass="20821">MSTKVGLRLKLVPNYITLSRIILAIMLLFFKPLSSVFLIIYVLCGITDLIDGPIARMTNTTSSLGAKLDSAADTILIAVTLFTLYPFLGLTHVIIFWIFMIAVIRITSIGVALRRFKTYASLHTYGNKLTGLLLFITPLWLLHIDHSIWNVFVCIIATISAVEEFIIQFTSKQLKLDRKGLFIKN</sequence>
<evidence type="ECO:0000256" key="4">
    <source>
        <dbReference type="ARBA" id="ARBA00022679"/>
    </source>
</evidence>
<dbReference type="Proteomes" id="UP000187439">
    <property type="component" value="Unassembled WGS sequence"/>
</dbReference>
<comment type="pathway">
    <text evidence="2">Lipid metabolism.</text>
</comment>
<organism evidence="8 9">
    <name type="scientific">Paenibacillus odorifer</name>
    <dbReference type="NCBI Taxonomy" id="189426"/>
    <lineage>
        <taxon>Bacteria</taxon>
        <taxon>Bacillati</taxon>
        <taxon>Bacillota</taxon>
        <taxon>Bacilli</taxon>
        <taxon>Bacillales</taxon>
        <taxon>Paenibacillaceae</taxon>
        <taxon>Paenibacillus</taxon>
    </lineage>
</organism>
<dbReference type="GO" id="GO:0006655">
    <property type="term" value="P:phosphatidylglycerol biosynthetic process"/>
    <property type="evidence" value="ECO:0007669"/>
    <property type="project" value="UniProtKB-UniPathway"/>
</dbReference>
<evidence type="ECO:0000256" key="7">
    <source>
        <dbReference type="SAM" id="Phobius"/>
    </source>
</evidence>
<keyword evidence="4 6" id="KW-0808">Transferase</keyword>